<gene>
    <name evidence="1" type="ORF">J0X25_09790</name>
</gene>
<dbReference type="AlphaFoldDB" id="A0A8A2VBA6"/>
<dbReference type="EMBL" id="CP071462">
    <property type="protein sequence ID" value="QSW97712.1"/>
    <property type="molecule type" value="Genomic_DNA"/>
</dbReference>
<evidence type="ECO:0000313" key="1">
    <source>
        <dbReference type="EMBL" id="QSW97712.1"/>
    </source>
</evidence>
<keyword evidence="2" id="KW-1185">Reference proteome</keyword>
<name>A0A8A2VBA6_9EURY</name>
<dbReference type="GeneID" id="63187597"/>
<dbReference type="Proteomes" id="UP000663203">
    <property type="component" value="Chromosome"/>
</dbReference>
<protein>
    <recommendedName>
        <fullName evidence="3">NitT/TauT family transport system substrate-binding protein</fullName>
    </recommendedName>
</protein>
<organism evidence="1 2">
    <name type="scientific">Haloterrigena alkaliphila</name>
    <dbReference type="NCBI Taxonomy" id="2816475"/>
    <lineage>
        <taxon>Archaea</taxon>
        <taxon>Methanobacteriati</taxon>
        <taxon>Methanobacteriota</taxon>
        <taxon>Stenosarchaea group</taxon>
        <taxon>Halobacteria</taxon>
        <taxon>Halobacteriales</taxon>
        <taxon>Natrialbaceae</taxon>
        <taxon>Haloterrigena</taxon>
    </lineage>
</organism>
<dbReference type="RefSeq" id="WP_207287274.1">
    <property type="nucleotide sequence ID" value="NZ_CP071462.1"/>
</dbReference>
<evidence type="ECO:0000313" key="2">
    <source>
        <dbReference type="Proteomes" id="UP000663203"/>
    </source>
</evidence>
<evidence type="ECO:0008006" key="3">
    <source>
        <dbReference type="Google" id="ProtNLM"/>
    </source>
</evidence>
<accession>A0A8A2VBA6</accession>
<proteinExistence type="predicted"/>
<dbReference type="KEGG" id="hakz:J0X25_09790"/>
<sequence length="70" mass="8214">MNPNETVQSNLSVSEDLLDAFFLTENDYYWDEPVTDVDRMQTMMDDLTDLGFLDENFTVGDYITNEYVEQ</sequence>
<reference evidence="1 2" key="1">
    <citation type="submission" date="2021-03" db="EMBL/GenBank/DDBJ databases">
        <title>Haloterrigena longa sp. nov. and Haloterrigena limicola sp. nov., extremely halophilic archaea isolated from a salt lake.</title>
        <authorList>
            <person name="Henglin C."/>
        </authorList>
    </citation>
    <scope>NUCLEOTIDE SEQUENCE [LARGE SCALE GENOMIC DNA]</scope>
    <source>
        <strain evidence="1 2">KZCA68</strain>
    </source>
</reference>